<dbReference type="GO" id="GO:0015074">
    <property type="term" value="P:DNA integration"/>
    <property type="evidence" value="ECO:0007669"/>
    <property type="project" value="InterPro"/>
</dbReference>
<dbReference type="Proteomes" id="UP000282076">
    <property type="component" value="Unassembled WGS sequence"/>
</dbReference>
<accession>A0A494Y2L5</accession>
<evidence type="ECO:0000313" key="7">
    <source>
        <dbReference type="EMBL" id="RKP54126.1"/>
    </source>
</evidence>
<dbReference type="InterPro" id="IPR050090">
    <property type="entry name" value="Tyrosine_recombinase_XerCD"/>
</dbReference>
<evidence type="ECO:0000256" key="2">
    <source>
        <dbReference type="ARBA" id="ARBA00023125"/>
    </source>
</evidence>
<dbReference type="PANTHER" id="PTHR30349">
    <property type="entry name" value="PHAGE INTEGRASE-RELATED"/>
    <property type="match status" value="1"/>
</dbReference>
<name>A0A494Y2L5_9BACL</name>
<dbReference type="Gene3D" id="1.10.443.10">
    <property type="entry name" value="Intergrase catalytic core"/>
    <property type="match status" value="1"/>
</dbReference>
<dbReference type="SUPFAM" id="SSF56349">
    <property type="entry name" value="DNA breaking-rejoining enzymes"/>
    <property type="match status" value="1"/>
</dbReference>
<evidence type="ECO:0000256" key="3">
    <source>
        <dbReference type="ARBA" id="ARBA00023172"/>
    </source>
</evidence>
<dbReference type="InterPro" id="IPR013762">
    <property type="entry name" value="Integrase-like_cat_sf"/>
</dbReference>
<evidence type="ECO:0000259" key="6">
    <source>
        <dbReference type="PROSITE" id="PS51900"/>
    </source>
</evidence>
<proteinExistence type="inferred from homology"/>
<reference evidence="7 8" key="1">
    <citation type="submission" date="2018-10" db="EMBL/GenBank/DDBJ databases">
        <title>Cohnella sp. M2MS4P-1, whole genome shotgun sequence.</title>
        <authorList>
            <person name="Tuo L."/>
        </authorList>
    </citation>
    <scope>NUCLEOTIDE SEQUENCE [LARGE SCALE GENOMIC DNA]</scope>
    <source>
        <strain evidence="7 8">M2MS4P-1</strain>
    </source>
</reference>
<feature type="domain" description="Core-binding (CB)" evidence="6">
    <location>
        <begin position="21"/>
        <end position="115"/>
    </location>
</feature>
<organism evidence="7 8">
    <name type="scientific">Cohnella endophytica</name>
    <dbReference type="NCBI Taxonomy" id="2419778"/>
    <lineage>
        <taxon>Bacteria</taxon>
        <taxon>Bacillati</taxon>
        <taxon>Bacillota</taxon>
        <taxon>Bacilli</taxon>
        <taxon>Bacillales</taxon>
        <taxon>Paenibacillaceae</taxon>
        <taxon>Cohnella</taxon>
    </lineage>
</organism>
<dbReference type="OrthoDB" id="9766545at2"/>
<protein>
    <recommendedName>
        <fullName evidence="9">Integrase</fullName>
    </recommendedName>
</protein>
<dbReference type="PROSITE" id="PS51900">
    <property type="entry name" value="CB"/>
    <property type="match status" value="1"/>
</dbReference>
<evidence type="ECO:0008006" key="9">
    <source>
        <dbReference type="Google" id="ProtNLM"/>
    </source>
</evidence>
<keyword evidence="3" id="KW-0233">DNA recombination</keyword>
<dbReference type="InterPro" id="IPR002104">
    <property type="entry name" value="Integrase_catalytic"/>
</dbReference>
<dbReference type="PROSITE" id="PS51898">
    <property type="entry name" value="TYR_RECOMBINASE"/>
    <property type="match status" value="1"/>
</dbReference>
<feature type="domain" description="Tyr recombinase" evidence="5">
    <location>
        <begin position="140"/>
        <end position="323"/>
    </location>
</feature>
<evidence type="ECO:0000313" key="8">
    <source>
        <dbReference type="Proteomes" id="UP000282076"/>
    </source>
</evidence>
<keyword evidence="2 4" id="KW-0238">DNA-binding</keyword>
<dbReference type="PANTHER" id="PTHR30349:SF41">
    <property type="entry name" value="INTEGRASE_RECOMBINASE PROTEIN MJ0367-RELATED"/>
    <property type="match status" value="1"/>
</dbReference>
<evidence type="ECO:0000256" key="4">
    <source>
        <dbReference type="PROSITE-ProRule" id="PRU01248"/>
    </source>
</evidence>
<dbReference type="GO" id="GO:0006310">
    <property type="term" value="P:DNA recombination"/>
    <property type="evidence" value="ECO:0007669"/>
    <property type="project" value="UniProtKB-KW"/>
</dbReference>
<dbReference type="InterPro" id="IPR011010">
    <property type="entry name" value="DNA_brk_join_enz"/>
</dbReference>
<keyword evidence="8" id="KW-1185">Reference proteome</keyword>
<dbReference type="Pfam" id="PF13102">
    <property type="entry name" value="Phage_int_SAM_5"/>
    <property type="match status" value="1"/>
</dbReference>
<dbReference type="Pfam" id="PF00589">
    <property type="entry name" value="Phage_integrase"/>
    <property type="match status" value="1"/>
</dbReference>
<dbReference type="InterPro" id="IPR025269">
    <property type="entry name" value="SAM-like_dom"/>
</dbReference>
<evidence type="ECO:0000256" key="1">
    <source>
        <dbReference type="ARBA" id="ARBA00008857"/>
    </source>
</evidence>
<dbReference type="Gene3D" id="1.10.150.130">
    <property type="match status" value="1"/>
</dbReference>
<dbReference type="AlphaFoldDB" id="A0A494Y2L5"/>
<dbReference type="EMBL" id="RBZM01000005">
    <property type="protein sequence ID" value="RKP54126.1"/>
    <property type="molecule type" value="Genomic_DNA"/>
</dbReference>
<sequence>MAVRENKDFVMHQLLSLNAQKTISEVIVEFMEHLNLNVKLDGITERTAKNYYFFLKPFHNFILNNYATLDIHKLDITIFKLYLKTCKSFKNAEKVTPSTSNTYLKFIRKMMYFAMDQGYLFVKDGERHIKNKFRWEKIDREPKCIPDNLVKEVLRASTFTKNPYRNHAIVCTLLSTGARVDELVKLKVSDINFERNNVKLTGKYNKTRYVTLYPLPRKILLSYLDLRQVQENSDQPLFTTLYMKEEKQITKSAVQKMIQKLFIDVGHPHAYSTHGFRHTFAVNCLKAGMKIEYIAELLGHKHIETTMIYTKMLQEDLLIEVQKYPIPLEKVLFKLFGIDET</sequence>
<gene>
    <name evidence="7" type="ORF">D7Z26_12135</name>
</gene>
<evidence type="ECO:0000259" key="5">
    <source>
        <dbReference type="PROSITE" id="PS51898"/>
    </source>
</evidence>
<dbReference type="InterPro" id="IPR010998">
    <property type="entry name" value="Integrase_recombinase_N"/>
</dbReference>
<dbReference type="RefSeq" id="WP_120977232.1">
    <property type="nucleotide sequence ID" value="NZ_RBZM01000005.1"/>
</dbReference>
<dbReference type="GO" id="GO:0003677">
    <property type="term" value="F:DNA binding"/>
    <property type="evidence" value="ECO:0007669"/>
    <property type="project" value="UniProtKB-UniRule"/>
</dbReference>
<dbReference type="InterPro" id="IPR044068">
    <property type="entry name" value="CB"/>
</dbReference>
<comment type="caution">
    <text evidence="7">The sequence shown here is derived from an EMBL/GenBank/DDBJ whole genome shotgun (WGS) entry which is preliminary data.</text>
</comment>
<comment type="similarity">
    <text evidence="1">Belongs to the 'phage' integrase family.</text>
</comment>